<dbReference type="GO" id="GO:0071424">
    <property type="term" value="F:rRNA (cytosine-N4-)-methyltransferase activity"/>
    <property type="evidence" value="ECO:0007669"/>
    <property type="project" value="TreeGrafter"/>
</dbReference>
<sequence>MRRWGAVMLFCTARRAVALLAPRRRQPTRLYSLPGASDYHVPVLGNECIDWLARDDGVFVDCTLGGGGHSSLLLDKVGEKAKVIGLDRDRDAIQAASARIRDARFSTIEGVFDEGLQRAFQEHGKFTGVLMDLGVSSHQIDDAERGFSTRFDGPLDMRMGASGKTALDLINDLDAKGLARLLRQNADEPHASRIAKAVKSASLTTTSDLASIVSESIPKTSPPHLDAKRRSKAVARVFQALRIEVNDELGALDRALELLPSVVAEGGRVVVLAYHSLEDRRVKRFFRDGKFRGDAARDAYGNRLTPFRPLTRKAETASDEEVAANPRARSARLRVAERTDWSPS</sequence>
<evidence type="ECO:0000313" key="7">
    <source>
        <dbReference type="EMBL" id="CAH0375889.1"/>
    </source>
</evidence>
<dbReference type="NCBIfam" id="TIGR00006">
    <property type="entry name" value="16S rRNA (cytosine(1402)-N(4))-methyltransferase RsmH"/>
    <property type="match status" value="1"/>
</dbReference>
<feature type="signal peptide" evidence="6">
    <location>
        <begin position="1"/>
        <end position="18"/>
    </location>
</feature>
<dbReference type="InterPro" id="IPR023397">
    <property type="entry name" value="SAM-dep_MeTrfase_MraW_recog"/>
</dbReference>
<keyword evidence="3" id="KW-0808">Transferase</keyword>
<keyword evidence="4" id="KW-0949">S-adenosyl-L-methionine</keyword>
<keyword evidence="8" id="KW-1185">Reference proteome</keyword>
<evidence type="ECO:0000256" key="5">
    <source>
        <dbReference type="SAM" id="MobiDB-lite"/>
    </source>
</evidence>
<evidence type="ECO:0000256" key="6">
    <source>
        <dbReference type="SAM" id="SignalP"/>
    </source>
</evidence>
<dbReference type="Pfam" id="PF01795">
    <property type="entry name" value="Methyltransf_5"/>
    <property type="match status" value="1"/>
</dbReference>
<keyword evidence="6" id="KW-0732">Signal</keyword>
<dbReference type="PANTHER" id="PTHR11265">
    <property type="entry name" value="S-ADENOSYL-METHYLTRANSFERASE MRAW"/>
    <property type="match status" value="1"/>
</dbReference>
<dbReference type="AlphaFoldDB" id="A0A8J2SZ39"/>
<comment type="similarity">
    <text evidence="1">Belongs to the methyltransferase superfamily. RsmH family.</text>
</comment>
<reference evidence="7" key="1">
    <citation type="submission" date="2021-11" db="EMBL/GenBank/DDBJ databases">
        <authorList>
            <consortium name="Genoscope - CEA"/>
            <person name="William W."/>
        </authorList>
    </citation>
    <scope>NUCLEOTIDE SEQUENCE</scope>
</reference>
<feature type="chain" id="PRO_5035246111" evidence="6">
    <location>
        <begin position="19"/>
        <end position="344"/>
    </location>
</feature>
<evidence type="ECO:0000256" key="4">
    <source>
        <dbReference type="ARBA" id="ARBA00022691"/>
    </source>
</evidence>
<feature type="compositionally biased region" description="Basic and acidic residues" evidence="5">
    <location>
        <begin position="334"/>
        <end position="344"/>
    </location>
</feature>
<evidence type="ECO:0000256" key="1">
    <source>
        <dbReference type="ARBA" id="ARBA00010396"/>
    </source>
</evidence>
<dbReference type="OrthoDB" id="16290at2759"/>
<dbReference type="HAMAP" id="MF_01007">
    <property type="entry name" value="16SrRNA_methyltr_H"/>
    <property type="match status" value="1"/>
</dbReference>
<dbReference type="Gene3D" id="1.10.150.170">
    <property type="entry name" value="Putative methyltransferase TM0872, insert domain"/>
    <property type="match status" value="1"/>
</dbReference>
<dbReference type="PIRSF" id="PIRSF004486">
    <property type="entry name" value="MraW"/>
    <property type="match status" value="1"/>
</dbReference>
<dbReference type="SUPFAM" id="SSF81799">
    <property type="entry name" value="Putative methyltransferase TM0872, insert domain"/>
    <property type="match status" value="1"/>
</dbReference>
<dbReference type="EMBL" id="CAKKNE010000005">
    <property type="protein sequence ID" value="CAH0375889.1"/>
    <property type="molecule type" value="Genomic_DNA"/>
</dbReference>
<comment type="caution">
    <text evidence="7">The sequence shown here is derived from an EMBL/GenBank/DDBJ whole genome shotgun (WGS) entry which is preliminary data.</text>
</comment>
<feature type="region of interest" description="Disordered" evidence="5">
    <location>
        <begin position="309"/>
        <end position="344"/>
    </location>
</feature>
<name>A0A8J2SZ39_9STRA</name>
<dbReference type="GO" id="GO:0005737">
    <property type="term" value="C:cytoplasm"/>
    <property type="evidence" value="ECO:0007669"/>
    <property type="project" value="TreeGrafter"/>
</dbReference>
<evidence type="ECO:0000313" key="8">
    <source>
        <dbReference type="Proteomes" id="UP000789595"/>
    </source>
</evidence>
<dbReference type="GO" id="GO:0070475">
    <property type="term" value="P:rRNA base methylation"/>
    <property type="evidence" value="ECO:0007669"/>
    <property type="project" value="TreeGrafter"/>
</dbReference>
<dbReference type="Proteomes" id="UP000789595">
    <property type="component" value="Unassembled WGS sequence"/>
</dbReference>
<dbReference type="PANTHER" id="PTHR11265:SF0">
    <property type="entry name" value="12S RRNA N4-METHYLCYTIDINE METHYLTRANSFERASE"/>
    <property type="match status" value="1"/>
</dbReference>
<keyword evidence="2" id="KW-0489">Methyltransferase</keyword>
<organism evidence="7 8">
    <name type="scientific">Pelagomonas calceolata</name>
    <dbReference type="NCBI Taxonomy" id="35677"/>
    <lineage>
        <taxon>Eukaryota</taxon>
        <taxon>Sar</taxon>
        <taxon>Stramenopiles</taxon>
        <taxon>Ochrophyta</taxon>
        <taxon>Pelagophyceae</taxon>
        <taxon>Pelagomonadales</taxon>
        <taxon>Pelagomonadaceae</taxon>
        <taxon>Pelagomonas</taxon>
    </lineage>
</organism>
<dbReference type="SUPFAM" id="SSF53335">
    <property type="entry name" value="S-adenosyl-L-methionine-dependent methyltransferases"/>
    <property type="match status" value="1"/>
</dbReference>
<accession>A0A8J2SZ39</accession>
<proteinExistence type="inferred from homology"/>
<protein>
    <submittedName>
        <fullName evidence="7">Uncharacterized protein</fullName>
    </submittedName>
</protein>
<gene>
    <name evidence="7" type="ORF">PECAL_5P04370</name>
</gene>
<evidence type="ECO:0000256" key="3">
    <source>
        <dbReference type="ARBA" id="ARBA00022679"/>
    </source>
</evidence>
<dbReference type="InterPro" id="IPR029063">
    <property type="entry name" value="SAM-dependent_MTases_sf"/>
</dbReference>
<evidence type="ECO:0000256" key="2">
    <source>
        <dbReference type="ARBA" id="ARBA00022603"/>
    </source>
</evidence>
<dbReference type="Gene3D" id="3.40.50.150">
    <property type="entry name" value="Vaccinia Virus protein VP39"/>
    <property type="match status" value="1"/>
</dbReference>
<dbReference type="InterPro" id="IPR002903">
    <property type="entry name" value="RsmH"/>
</dbReference>